<dbReference type="OrthoDB" id="9809127at2"/>
<dbReference type="GO" id="GO:0005525">
    <property type="term" value="F:GTP binding"/>
    <property type="evidence" value="ECO:0007669"/>
    <property type="project" value="InterPro"/>
</dbReference>
<dbReference type="AlphaFoldDB" id="A0A0X8JEG7"/>
<dbReference type="InterPro" id="IPR011642">
    <property type="entry name" value="Gate_dom"/>
</dbReference>
<feature type="transmembrane region" description="Helical" evidence="1">
    <location>
        <begin position="273"/>
        <end position="295"/>
    </location>
</feature>
<dbReference type="InterPro" id="IPR050860">
    <property type="entry name" value="FeoB_GTPase"/>
</dbReference>
<dbReference type="Gene3D" id="3.40.50.300">
    <property type="entry name" value="P-loop containing nucleotide triphosphate hydrolases"/>
    <property type="match status" value="1"/>
</dbReference>
<feature type="transmembrane region" description="Helical" evidence="1">
    <location>
        <begin position="339"/>
        <end position="361"/>
    </location>
</feature>
<evidence type="ECO:0000259" key="2">
    <source>
        <dbReference type="PROSITE" id="PS51711"/>
    </source>
</evidence>
<proteinExistence type="predicted"/>
<keyword evidence="1" id="KW-0472">Membrane</keyword>
<feature type="transmembrane region" description="Helical" evidence="1">
    <location>
        <begin position="450"/>
        <end position="469"/>
    </location>
</feature>
<dbReference type="Proteomes" id="UP000065220">
    <property type="component" value="Chromosome"/>
</dbReference>
<feature type="domain" description="FeoB-type G" evidence="2">
    <location>
        <begin position="48"/>
        <end position="226"/>
    </location>
</feature>
<dbReference type="InterPro" id="IPR011640">
    <property type="entry name" value="Fe2_transport_prot_B_C"/>
</dbReference>
<dbReference type="InterPro" id="IPR030389">
    <property type="entry name" value="G_FEOB_dom"/>
</dbReference>
<name>A0A0X8JEG7_ACTRD</name>
<dbReference type="PRINTS" id="PR00326">
    <property type="entry name" value="GTP1OBG"/>
</dbReference>
<keyword evidence="1" id="KW-1133">Transmembrane helix</keyword>
<dbReference type="GO" id="GO:0005886">
    <property type="term" value="C:plasma membrane"/>
    <property type="evidence" value="ECO:0007669"/>
    <property type="project" value="TreeGrafter"/>
</dbReference>
<dbReference type="SUPFAM" id="SSF52540">
    <property type="entry name" value="P-loop containing nucleoside triphosphate hydrolases"/>
    <property type="match status" value="1"/>
</dbReference>
<accession>A0A0X8JEG7</accession>
<dbReference type="Pfam" id="PF02421">
    <property type="entry name" value="FeoB_N"/>
    <property type="match status" value="1"/>
</dbReference>
<evidence type="ECO:0000256" key="1">
    <source>
        <dbReference type="SAM" id="Phobius"/>
    </source>
</evidence>
<dbReference type="InterPro" id="IPR006073">
    <property type="entry name" value="GTP-bd"/>
</dbReference>
<dbReference type="KEGG" id="ard:AXF14_05435"/>
<feature type="transmembrane region" description="Helical" evidence="1">
    <location>
        <begin position="670"/>
        <end position="691"/>
    </location>
</feature>
<dbReference type="PANTHER" id="PTHR43185">
    <property type="entry name" value="FERROUS IRON TRANSPORT PROTEIN B"/>
    <property type="match status" value="1"/>
</dbReference>
<dbReference type="InterPro" id="IPR027417">
    <property type="entry name" value="P-loop_NTPase"/>
</dbReference>
<keyword evidence="1" id="KW-0812">Transmembrane</keyword>
<organism evidence="3 4">
    <name type="scientific">Actinomyces radicidentis</name>
    <dbReference type="NCBI Taxonomy" id="111015"/>
    <lineage>
        <taxon>Bacteria</taxon>
        <taxon>Bacillati</taxon>
        <taxon>Actinomycetota</taxon>
        <taxon>Actinomycetes</taxon>
        <taxon>Actinomycetales</taxon>
        <taxon>Actinomycetaceae</taxon>
        <taxon>Actinomyces</taxon>
    </lineage>
</organism>
<dbReference type="PROSITE" id="PS51711">
    <property type="entry name" value="G_FEOB"/>
    <property type="match status" value="1"/>
</dbReference>
<gene>
    <name evidence="3" type="ORF">AXF14_05435</name>
</gene>
<dbReference type="EMBL" id="CP014228">
    <property type="protein sequence ID" value="AMD87134.1"/>
    <property type="molecule type" value="Genomic_DNA"/>
</dbReference>
<dbReference type="PANTHER" id="PTHR43185:SF1">
    <property type="entry name" value="FE(2+) TRANSPORTER FEOB"/>
    <property type="match status" value="1"/>
</dbReference>
<evidence type="ECO:0000313" key="3">
    <source>
        <dbReference type="EMBL" id="AMD87134.1"/>
    </source>
</evidence>
<dbReference type="RefSeq" id="WP_067941489.1">
    <property type="nucleotide sequence ID" value="NZ_CP014228.1"/>
</dbReference>
<feature type="transmembrane region" description="Helical" evidence="1">
    <location>
        <begin position="508"/>
        <end position="527"/>
    </location>
</feature>
<keyword evidence="4" id="KW-1185">Reference proteome</keyword>
<feature type="transmembrane region" description="Helical" evidence="1">
    <location>
        <begin position="381"/>
        <end position="398"/>
    </location>
</feature>
<sequence length="728" mass="76439">MTQPAPQQLHLHQSGHVHDSGCAHHGAGADGGASCHCGAASGEVDAANDRIALAGAPNAGKTSIYNALTGLRAKTGNYPGVTVTRAVGTCRLSGGRGTEAGSDGPEAVTIEDLPGAYSLEPISPDEQVVRDVLTGGLEGIEAPDALVVVVDATTLSRSLAFVAQALAVGLPTCLAVTMTDELTRRGGHLDVAALGRAVGVPAVRVIGNRATGIPQLREALAGWRTWERVPFAPPTEGAERVSWTESVLAAADYTAPHEDPVTAKVDRVLLHPVWGTIVFALVMYFFFQAIFTWAAPFQDAIEAGFSWLGSLVHSWLDGPAPAVAGLLGDGIIGGVGSVLTFIPQIIIMFTLIALMEGIGYMSRAAFLMDKVMSSAGLEGRAFVALLSSFACAIPGIMATRTLPSAKDRLATMLAAPLMTCSARLPVYLIMISMLVGPEAKVGPLSARGTIMFVLYLAGAVAAMTASWAVKRLTDRGGVLLPFYMEMPPYRAPRVRTVATMVWDAAKGFIKKAGSTILVATLLVWVLLNVPGRSESEFQQFCQSDTTCAAVAQADADPASSTVTGDDGAVVTDADELATLYDAQRTSYLMDNSIGATIGKAVQPVFEPLGFDWRVNVAILSSLAARETFVATLGQIGAAGDPENPSAELTRMTYQHDTLTNDAGDLLFNPATVAAILAFFVFAMQCMATAATMRRETGTWKWPLIAYGYLFVLAWAAAALTHLVVAALL</sequence>
<protein>
    <submittedName>
        <fullName evidence="3">Ferrous iron transporter B</fullName>
    </submittedName>
</protein>
<reference evidence="4" key="1">
    <citation type="submission" date="2016-02" db="EMBL/GenBank/DDBJ databases">
        <authorList>
            <person name="Holder M.E."/>
            <person name="Ajami N.J."/>
            <person name="Petrosino J.F."/>
        </authorList>
    </citation>
    <scope>NUCLEOTIDE SEQUENCE [LARGE SCALE GENOMIC DNA]</scope>
    <source>
        <strain evidence="4">CCUG 36733</strain>
    </source>
</reference>
<dbReference type="Pfam" id="PF07664">
    <property type="entry name" value="FeoB_C"/>
    <property type="match status" value="1"/>
</dbReference>
<dbReference type="GO" id="GO:0015093">
    <property type="term" value="F:ferrous iron transmembrane transporter activity"/>
    <property type="evidence" value="ECO:0007669"/>
    <property type="project" value="InterPro"/>
</dbReference>
<feature type="transmembrane region" description="Helical" evidence="1">
    <location>
        <begin position="410"/>
        <end position="430"/>
    </location>
</feature>
<feature type="transmembrane region" description="Helical" evidence="1">
    <location>
        <begin position="703"/>
        <end position="727"/>
    </location>
</feature>
<dbReference type="Pfam" id="PF07670">
    <property type="entry name" value="Gate"/>
    <property type="match status" value="2"/>
</dbReference>
<dbReference type="CDD" id="cd01879">
    <property type="entry name" value="FeoB"/>
    <property type="match status" value="1"/>
</dbReference>
<evidence type="ECO:0000313" key="4">
    <source>
        <dbReference type="Proteomes" id="UP000065220"/>
    </source>
</evidence>